<evidence type="ECO:0000313" key="2">
    <source>
        <dbReference type="Proteomes" id="UP001597502"/>
    </source>
</evidence>
<evidence type="ECO:0000313" key="1">
    <source>
        <dbReference type="EMBL" id="MFD2761950.1"/>
    </source>
</evidence>
<accession>A0ABW5VBB6</accession>
<sequence length="102" mass="11935">HFWFFQKCSYTCANKNICIFLFAKKVGAVIRKADCSTSQIRRDEPTPIGFIYYLSFQFDIVGLELIPDAKASDFQPLTSVLSYWLFCSVFKEQFDCCRFRDV</sequence>
<feature type="non-terminal residue" evidence="1">
    <location>
        <position position="1"/>
    </location>
</feature>
<dbReference type="EMBL" id="JBHUNA010000031">
    <property type="protein sequence ID" value="MFD2761950.1"/>
    <property type="molecule type" value="Genomic_DNA"/>
</dbReference>
<reference evidence="2" key="1">
    <citation type="journal article" date="2019" name="Int. J. Syst. Evol. Microbiol.">
        <title>The Global Catalogue of Microorganisms (GCM) 10K type strain sequencing project: providing services to taxonomists for standard genome sequencing and annotation.</title>
        <authorList>
            <consortium name="The Broad Institute Genomics Platform"/>
            <consortium name="The Broad Institute Genome Sequencing Center for Infectious Disease"/>
            <person name="Wu L."/>
            <person name="Ma J."/>
        </authorList>
    </citation>
    <scope>NUCLEOTIDE SEQUENCE [LARGE SCALE GENOMIC DNA]</scope>
    <source>
        <strain evidence="2">TISTR 1535</strain>
    </source>
</reference>
<name>A0ABW5VBB6_9BACI</name>
<dbReference type="Proteomes" id="UP001597502">
    <property type="component" value="Unassembled WGS sequence"/>
</dbReference>
<comment type="caution">
    <text evidence="1">The sequence shown here is derived from an EMBL/GenBank/DDBJ whole genome shotgun (WGS) entry which is preliminary data.</text>
</comment>
<protein>
    <submittedName>
        <fullName evidence="1">Uncharacterized protein</fullName>
    </submittedName>
</protein>
<proteinExistence type="predicted"/>
<dbReference type="RefSeq" id="WP_382394966.1">
    <property type="nucleotide sequence ID" value="NZ_JBHUNA010000031.1"/>
</dbReference>
<organism evidence="1 2">
    <name type="scientific">Lentibacillus juripiscarius</name>
    <dbReference type="NCBI Taxonomy" id="257446"/>
    <lineage>
        <taxon>Bacteria</taxon>
        <taxon>Bacillati</taxon>
        <taxon>Bacillota</taxon>
        <taxon>Bacilli</taxon>
        <taxon>Bacillales</taxon>
        <taxon>Bacillaceae</taxon>
        <taxon>Lentibacillus</taxon>
    </lineage>
</organism>
<gene>
    <name evidence="1" type="ORF">ACFSUO_13410</name>
</gene>
<keyword evidence="2" id="KW-1185">Reference proteome</keyword>